<comment type="similarity">
    <text evidence="3">Belongs to the Nudix hydrolase family.</text>
</comment>
<sequence length="252" mass="28860">MNVLEFTPNRYGGVCVDSHHLPKSVEAFESALVESLAAWEKQFKVVWISVSADKAALLTVLYQHGFENHHCDKAKIMLTKKLQQNALVPEYANHTIGIGGLVINDKQELLTIREQGHINTHPHNWKFPGGMIDPFEHIEDAVKREVFEETGIETVFESFIGFRHHHIGQFKTSNIYGVCRLKPISSKISIQESEIYDARWFPINDYLADEKIGQYNKFILRSALKSPGLKSIKLPGYMESEEEYEVFINIDE</sequence>
<dbReference type="EMBL" id="VIKR01000006">
    <property type="protein sequence ID" value="TQV71691.1"/>
    <property type="molecule type" value="Genomic_DNA"/>
</dbReference>
<evidence type="ECO:0000313" key="5">
    <source>
        <dbReference type="EMBL" id="TQV71691.1"/>
    </source>
</evidence>
<evidence type="ECO:0000259" key="4">
    <source>
        <dbReference type="PROSITE" id="PS51462"/>
    </source>
</evidence>
<reference evidence="5 6" key="1">
    <citation type="submission" date="2019-06" db="EMBL/GenBank/DDBJ databases">
        <title>Draft genome of Aliikangiella marina GYP-15.</title>
        <authorList>
            <person name="Wang G."/>
        </authorList>
    </citation>
    <scope>NUCLEOTIDE SEQUENCE [LARGE SCALE GENOMIC DNA]</scope>
    <source>
        <strain evidence="5 6">GYP-15</strain>
    </source>
</reference>
<keyword evidence="2 3" id="KW-0378">Hydrolase</keyword>
<dbReference type="InterPro" id="IPR003293">
    <property type="entry name" value="Nudix_hydrolase6-like"/>
</dbReference>
<dbReference type="InterPro" id="IPR000086">
    <property type="entry name" value="NUDIX_hydrolase_dom"/>
</dbReference>
<dbReference type="PRINTS" id="PR00502">
    <property type="entry name" value="NUDIXFAMILY"/>
</dbReference>
<dbReference type="InterPro" id="IPR015797">
    <property type="entry name" value="NUDIX_hydrolase-like_dom_sf"/>
</dbReference>
<dbReference type="InterPro" id="IPR040618">
    <property type="entry name" value="Pre-Nudix"/>
</dbReference>
<accession>A0A545T391</accession>
<protein>
    <submittedName>
        <fullName evidence="5">NUDIX domain-containing protein</fullName>
    </submittedName>
</protein>
<dbReference type="PROSITE" id="PS00893">
    <property type="entry name" value="NUDIX_BOX"/>
    <property type="match status" value="1"/>
</dbReference>
<feature type="domain" description="Nudix hydrolase" evidence="4">
    <location>
        <begin position="93"/>
        <end position="228"/>
    </location>
</feature>
<dbReference type="CDD" id="cd04670">
    <property type="entry name" value="NUDIX_ASFGF2_Nudt6"/>
    <property type="match status" value="1"/>
</dbReference>
<comment type="cofactor">
    <cofactor evidence="1">
        <name>Mg(2+)</name>
        <dbReference type="ChEBI" id="CHEBI:18420"/>
    </cofactor>
</comment>
<dbReference type="OrthoDB" id="9787476at2"/>
<evidence type="ECO:0000313" key="6">
    <source>
        <dbReference type="Proteomes" id="UP000317839"/>
    </source>
</evidence>
<dbReference type="PANTHER" id="PTHR13994:SF13">
    <property type="entry name" value="FI03680P"/>
    <property type="match status" value="1"/>
</dbReference>
<dbReference type="Gene3D" id="3.90.79.10">
    <property type="entry name" value="Nucleoside Triphosphate Pyrophosphohydrolase"/>
    <property type="match status" value="1"/>
</dbReference>
<proteinExistence type="inferred from homology"/>
<dbReference type="SUPFAM" id="SSF55811">
    <property type="entry name" value="Nudix"/>
    <property type="match status" value="1"/>
</dbReference>
<dbReference type="PANTHER" id="PTHR13994">
    <property type="entry name" value="NUDIX HYDROLASE RELATED"/>
    <property type="match status" value="1"/>
</dbReference>
<evidence type="ECO:0000256" key="1">
    <source>
        <dbReference type="ARBA" id="ARBA00001946"/>
    </source>
</evidence>
<keyword evidence="6" id="KW-1185">Reference proteome</keyword>
<dbReference type="AlphaFoldDB" id="A0A545T391"/>
<dbReference type="Gene3D" id="3.40.630.30">
    <property type="match status" value="1"/>
</dbReference>
<dbReference type="PROSITE" id="PS51462">
    <property type="entry name" value="NUDIX"/>
    <property type="match status" value="1"/>
</dbReference>
<gene>
    <name evidence="5" type="ORF">FLL45_20190</name>
</gene>
<dbReference type="GO" id="GO:0051287">
    <property type="term" value="F:NAD binding"/>
    <property type="evidence" value="ECO:0007669"/>
    <property type="project" value="TreeGrafter"/>
</dbReference>
<evidence type="ECO:0000256" key="2">
    <source>
        <dbReference type="ARBA" id="ARBA00022801"/>
    </source>
</evidence>
<organism evidence="5 6">
    <name type="scientific">Aliikangiella marina</name>
    <dbReference type="NCBI Taxonomy" id="1712262"/>
    <lineage>
        <taxon>Bacteria</taxon>
        <taxon>Pseudomonadati</taxon>
        <taxon>Pseudomonadota</taxon>
        <taxon>Gammaproteobacteria</taxon>
        <taxon>Oceanospirillales</taxon>
        <taxon>Pleioneaceae</taxon>
        <taxon>Aliikangiella</taxon>
    </lineage>
</organism>
<dbReference type="Pfam" id="PF18290">
    <property type="entry name" value="Nudix_hydro"/>
    <property type="match status" value="1"/>
</dbReference>
<evidence type="ECO:0000256" key="3">
    <source>
        <dbReference type="RuleBase" id="RU003476"/>
    </source>
</evidence>
<dbReference type="InterPro" id="IPR020084">
    <property type="entry name" value="NUDIX_hydrolase_CS"/>
</dbReference>
<name>A0A545T391_9GAMM</name>
<dbReference type="PRINTS" id="PR01356">
    <property type="entry name" value="GFGPROTEIN"/>
</dbReference>
<dbReference type="Pfam" id="PF00293">
    <property type="entry name" value="NUDIX"/>
    <property type="match status" value="1"/>
</dbReference>
<dbReference type="Proteomes" id="UP000317839">
    <property type="component" value="Unassembled WGS sequence"/>
</dbReference>
<comment type="caution">
    <text evidence="5">The sequence shown here is derived from an EMBL/GenBank/DDBJ whole genome shotgun (WGS) entry which is preliminary data.</text>
</comment>
<dbReference type="InterPro" id="IPR020476">
    <property type="entry name" value="Nudix_hydrolase"/>
</dbReference>
<dbReference type="GO" id="GO:0035529">
    <property type="term" value="F:NADH pyrophosphatase activity"/>
    <property type="evidence" value="ECO:0007669"/>
    <property type="project" value="TreeGrafter"/>
</dbReference>
<dbReference type="GO" id="GO:0047631">
    <property type="term" value="F:ADP-ribose diphosphatase activity"/>
    <property type="evidence" value="ECO:0007669"/>
    <property type="project" value="TreeGrafter"/>
</dbReference>